<reference evidence="1 2" key="1">
    <citation type="submission" date="2024-04" db="EMBL/GenBank/DDBJ databases">
        <title>Phyllosticta paracitricarpa is synonymous to the EU quarantine fungus P. citricarpa based on phylogenomic analyses.</title>
        <authorList>
            <consortium name="Lawrence Berkeley National Laboratory"/>
            <person name="Van Ingen-Buijs V.A."/>
            <person name="Van Westerhoven A.C."/>
            <person name="Haridas S."/>
            <person name="Skiadas P."/>
            <person name="Martin F."/>
            <person name="Groenewald J.Z."/>
            <person name="Crous P.W."/>
            <person name="Seidl M.F."/>
        </authorList>
    </citation>
    <scope>NUCLEOTIDE SEQUENCE [LARGE SCALE GENOMIC DNA]</scope>
    <source>
        <strain evidence="1 2">CBS 123371</strain>
    </source>
</reference>
<organism evidence="1 2">
    <name type="scientific">Phyllosticta citriasiana</name>
    <dbReference type="NCBI Taxonomy" id="595635"/>
    <lineage>
        <taxon>Eukaryota</taxon>
        <taxon>Fungi</taxon>
        <taxon>Dikarya</taxon>
        <taxon>Ascomycota</taxon>
        <taxon>Pezizomycotina</taxon>
        <taxon>Dothideomycetes</taxon>
        <taxon>Dothideomycetes incertae sedis</taxon>
        <taxon>Botryosphaeriales</taxon>
        <taxon>Phyllostictaceae</taxon>
        <taxon>Phyllosticta</taxon>
    </lineage>
</organism>
<dbReference type="EMBL" id="JBBPHU010000001">
    <property type="protein sequence ID" value="KAK7523568.1"/>
    <property type="molecule type" value="Genomic_DNA"/>
</dbReference>
<dbReference type="Proteomes" id="UP001363622">
    <property type="component" value="Unassembled WGS sequence"/>
</dbReference>
<name>A0ABR1KXJ1_9PEZI</name>
<comment type="caution">
    <text evidence="1">The sequence shown here is derived from an EMBL/GenBank/DDBJ whole genome shotgun (WGS) entry which is preliminary data.</text>
</comment>
<evidence type="ECO:0000313" key="2">
    <source>
        <dbReference type="Proteomes" id="UP001363622"/>
    </source>
</evidence>
<sequence length="82" mass="9223">MAIIGISWYWRWWASLVSVTLTAPPHRRPLTMSTQRLLWPAARWPSSVTATLLALRVGLAPVIAALWADSGTLFPLTFPFVY</sequence>
<accession>A0ABR1KXJ1</accession>
<gene>
    <name evidence="1" type="ORF">IWZ03DRAFT_6733</name>
</gene>
<keyword evidence="2" id="KW-1185">Reference proteome</keyword>
<evidence type="ECO:0000313" key="1">
    <source>
        <dbReference type="EMBL" id="KAK7523568.1"/>
    </source>
</evidence>
<protein>
    <recommendedName>
        <fullName evidence="3">Secreted protein</fullName>
    </recommendedName>
</protein>
<evidence type="ECO:0008006" key="3">
    <source>
        <dbReference type="Google" id="ProtNLM"/>
    </source>
</evidence>
<proteinExistence type="predicted"/>